<protein>
    <submittedName>
        <fullName evidence="1">Uncharacterized protein</fullName>
    </submittedName>
</protein>
<evidence type="ECO:0000313" key="1">
    <source>
        <dbReference type="EMBL" id="QJA47538.1"/>
    </source>
</evidence>
<evidence type="ECO:0000313" key="3">
    <source>
        <dbReference type="EMBL" id="QJI02356.1"/>
    </source>
</evidence>
<proteinExistence type="predicted"/>
<name>A0A6H1ZJ30_9ZZZZ</name>
<evidence type="ECO:0000313" key="4">
    <source>
        <dbReference type="EMBL" id="QJI05378.1"/>
    </source>
</evidence>
<dbReference type="EMBL" id="MT145198">
    <property type="protein sequence ID" value="QJI05378.1"/>
    <property type="molecule type" value="Genomic_DNA"/>
</dbReference>
<dbReference type="EMBL" id="MT144994">
    <property type="protein sequence ID" value="QJI02356.1"/>
    <property type="molecule type" value="Genomic_DNA"/>
</dbReference>
<dbReference type="EMBL" id="MT144048">
    <property type="protein sequence ID" value="QJA47538.1"/>
    <property type="molecule type" value="Genomic_DNA"/>
</dbReference>
<dbReference type="EMBL" id="MT141436">
    <property type="protein sequence ID" value="QJA61290.1"/>
    <property type="molecule type" value="Genomic_DNA"/>
</dbReference>
<reference evidence="1" key="1">
    <citation type="submission" date="2020-03" db="EMBL/GenBank/DDBJ databases">
        <title>The deep terrestrial virosphere.</title>
        <authorList>
            <person name="Holmfeldt K."/>
            <person name="Nilsson E."/>
            <person name="Simone D."/>
            <person name="Lopez-Fernandez M."/>
            <person name="Wu X."/>
            <person name="de Brujin I."/>
            <person name="Lundin D."/>
            <person name="Andersson A."/>
            <person name="Bertilsson S."/>
            <person name="Dopson M."/>
        </authorList>
    </citation>
    <scope>NUCLEOTIDE SEQUENCE</scope>
    <source>
        <strain evidence="4">MM415A00143</strain>
        <strain evidence="2">MM415B00963</strain>
        <strain evidence="1">TM448A00700</strain>
        <strain evidence="3">TM448B03128</strain>
    </source>
</reference>
<gene>
    <name evidence="4" type="ORF">MM415A00143_0053</name>
    <name evidence="2" type="ORF">MM415B00963_0015</name>
    <name evidence="1" type="ORF">TM448A00700_0001</name>
    <name evidence="3" type="ORF">TM448B03128_0008</name>
</gene>
<evidence type="ECO:0000313" key="2">
    <source>
        <dbReference type="EMBL" id="QJA61290.1"/>
    </source>
</evidence>
<dbReference type="AlphaFoldDB" id="A0A6H1ZJ30"/>
<accession>A0A6H1ZJ30</accession>
<sequence>MSREIENTTKAFRKARGEGEQMMSEGRLCWEDFVFIMVGYEEQIRQLGKCV</sequence>
<organism evidence="1">
    <name type="scientific">viral metagenome</name>
    <dbReference type="NCBI Taxonomy" id="1070528"/>
    <lineage>
        <taxon>unclassified sequences</taxon>
        <taxon>metagenomes</taxon>
        <taxon>organismal metagenomes</taxon>
    </lineage>
</organism>